<feature type="transmembrane region" description="Helical" evidence="2">
    <location>
        <begin position="159"/>
        <end position="180"/>
    </location>
</feature>
<organism evidence="4 5">
    <name type="scientific">Tuber aestivum</name>
    <name type="common">summer truffle</name>
    <dbReference type="NCBI Taxonomy" id="59557"/>
    <lineage>
        <taxon>Eukaryota</taxon>
        <taxon>Fungi</taxon>
        <taxon>Dikarya</taxon>
        <taxon>Ascomycota</taxon>
        <taxon>Pezizomycotina</taxon>
        <taxon>Pezizomycetes</taxon>
        <taxon>Pezizales</taxon>
        <taxon>Tuberaceae</taxon>
        <taxon>Tuber</taxon>
    </lineage>
</organism>
<protein>
    <submittedName>
        <fullName evidence="4">Uncharacterized protein</fullName>
    </submittedName>
</protein>
<evidence type="ECO:0000256" key="1">
    <source>
        <dbReference type="SAM" id="MobiDB-lite"/>
    </source>
</evidence>
<evidence type="ECO:0000256" key="3">
    <source>
        <dbReference type="SAM" id="SignalP"/>
    </source>
</evidence>
<feature type="chain" id="PRO_5012923066" evidence="3">
    <location>
        <begin position="20"/>
        <end position="182"/>
    </location>
</feature>
<reference evidence="4" key="1">
    <citation type="submission" date="2015-10" db="EMBL/GenBank/DDBJ databases">
        <authorList>
            <person name="Regsiter A."/>
            <person name="william w."/>
        </authorList>
    </citation>
    <scope>NUCLEOTIDE SEQUENCE</scope>
    <source>
        <strain evidence="4">Montdore</strain>
    </source>
</reference>
<keyword evidence="2" id="KW-0472">Membrane</keyword>
<sequence>MFFSKSILVALISVAAVAARVPSPSFPDLIGSKSVYITDDSTLSGGSSFTPAPTVTTATIIQTTENLGDAGPIMPAHTPHPTYINSSVILTGTVTGTMGSPGNSKNISKTMSITGSSTRFPLMPIVTVNGTKPTGTATPSNGTNRTTTSATLTPIPTSLGLTVTPYGAAFLAFLVGFVVMGL</sequence>
<name>A0A292Q150_9PEZI</name>
<dbReference type="EMBL" id="LN890983">
    <property type="protein sequence ID" value="CUS12781.1"/>
    <property type="molecule type" value="Genomic_DNA"/>
</dbReference>
<evidence type="ECO:0000313" key="4">
    <source>
        <dbReference type="EMBL" id="CUS12781.1"/>
    </source>
</evidence>
<dbReference type="Proteomes" id="UP001412239">
    <property type="component" value="Unassembled WGS sequence"/>
</dbReference>
<evidence type="ECO:0000256" key="2">
    <source>
        <dbReference type="SAM" id="Phobius"/>
    </source>
</evidence>
<keyword evidence="2" id="KW-0812">Transmembrane</keyword>
<keyword evidence="2" id="KW-1133">Transmembrane helix</keyword>
<feature type="compositionally biased region" description="Polar residues" evidence="1">
    <location>
        <begin position="130"/>
        <end position="145"/>
    </location>
</feature>
<keyword evidence="3" id="KW-0732">Signal</keyword>
<evidence type="ECO:0000313" key="5">
    <source>
        <dbReference type="Proteomes" id="UP001412239"/>
    </source>
</evidence>
<feature type="region of interest" description="Disordered" evidence="1">
    <location>
        <begin position="130"/>
        <end position="151"/>
    </location>
</feature>
<gene>
    <name evidence="4" type="ORF">GSTUAT00003054001</name>
</gene>
<dbReference type="AlphaFoldDB" id="A0A292Q150"/>
<proteinExistence type="predicted"/>
<keyword evidence="5" id="KW-1185">Reference proteome</keyword>
<accession>A0A292Q150</accession>
<feature type="signal peptide" evidence="3">
    <location>
        <begin position="1"/>
        <end position="19"/>
    </location>
</feature>